<evidence type="ECO:0000256" key="2">
    <source>
        <dbReference type="ARBA" id="ARBA00004236"/>
    </source>
</evidence>
<dbReference type="Gene3D" id="2.30.30.40">
    <property type="entry name" value="SH3 Domains"/>
    <property type="match status" value="1"/>
</dbReference>
<organism evidence="14 15">
    <name type="scientific">Adineta ricciae</name>
    <name type="common">Rotifer</name>
    <dbReference type="NCBI Taxonomy" id="249248"/>
    <lineage>
        <taxon>Eukaryota</taxon>
        <taxon>Metazoa</taxon>
        <taxon>Spiralia</taxon>
        <taxon>Gnathifera</taxon>
        <taxon>Rotifera</taxon>
        <taxon>Eurotatoria</taxon>
        <taxon>Bdelloidea</taxon>
        <taxon>Adinetida</taxon>
        <taxon>Adinetidae</taxon>
        <taxon>Adineta</taxon>
    </lineage>
</organism>
<feature type="compositionally biased region" description="Polar residues" evidence="9">
    <location>
        <begin position="491"/>
        <end position="500"/>
    </location>
</feature>
<dbReference type="InterPro" id="IPR008145">
    <property type="entry name" value="GK/Ca_channel_bsu"/>
</dbReference>
<sequence length="881" mass="99500">MPVRKQDAYRALELLEEYYNRLDSPEDKPLRNAIDRVIKIFKTRLFQALIDIQEFYESILLDEQSDRLVKVNATLDLADQWERQPMLKQDIRNGAPSNTESTTIAPLATDNPLLQSTISKEPSPRQATTTPFARITDTFESSTRPNTTTDESPQFNYDDHWREIEVDLHRSPGVGLGFSVAGGVDTPCINDSSAVVITRITEGGLADRDHRLRLHDIILRVNDVDFTNIAHQSAVDSLKTAGNDVFLTVRRLEPPAMEEIELEKPPSAHLGFSIAGGISNEYVKGDHGIFITNIIPGGIADKNGRLKIGDRLVHVQSAKNNYDLEFVEHRHAVESIRRACDDGPKITLIVGHPTDYLSDAQILPDQTNGQLPPNPEQTEEKTDERRVVLRRGPVGFGFHILGGEGGQEKGIYISFIQSGGAADKSGELRKGDRILSVNNINLRGASHEEAVSVLKSCGETAILQVTNKYNVDFARVESRNHEQRSKMTRETAGSTNSLKTSTKRQFFVRAEFDYDPTRDPSLPGGPGLAFHVGDILHVTNAADDSWWQAKRVTNEQGEDEAGIIPSKSRVEKKERARQKRVNFNQQRSHSRSSTLEREKKKKKKFGLFNKSADKKDTQSGEESENEPENTEPVQSYELIVQHEIDYTRPVIIFGPFKEILTDKFLNDSPDKYANCVPHTSRPKREKEVEGREYYFVSSREQMERDIQNYLFIEAGEYGGNLYGTSVQAVREVANSQKHCILDVSGYAIRRLIAAGLYPIVIYVKPRDVKWIMDNADGEVNEEHAQQLFEKVTKIEKSFGDLFTATIEEETLVDVYDRMCEIIAHEETVTHSIEYTYVESEDIFVSAFCIFIPTKLTSLSTNWLYTFLADDFVHMLLSLSLL</sequence>
<dbReference type="SUPFAM" id="SSF101288">
    <property type="entry name" value="L27 domain"/>
    <property type="match status" value="1"/>
</dbReference>
<dbReference type="InterPro" id="IPR020590">
    <property type="entry name" value="Guanylate_kinase_CS"/>
</dbReference>
<feature type="compositionally biased region" description="Basic and acidic residues" evidence="9">
    <location>
        <begin position="480"/>
        <end position="489"/>
    </location>
</feature>
<feature type="domain" description="PDZ" evidence="12">
    <location>
        <begin position="165"/>
        <end position="253"/>
    </location>
</feature>
<comment type="caution">
    <text evidence="14">The sequence shown here is derived from an EMBL/GenBank/DDBJ whole genome shotgun (WGS) entry which is preliminary data.</text>
</comment>
<evidence type="ECO:0000313" key="14">
    <source>
        <dbReference type="EMBL" id="CAF1133964.1"/>
    </source>
</evidence>
<dbReference type="InterPro" id="IPR008144">
    <property type="entry name" value="Guanylate_kin-like_dom"/>
</dbReference>
<dbReference type="InterPro" id="IPR001452">
    <property type="entry name" value="SH3_domain"/>
</dbReference>
<comment type="similarity">
    <text evidence="3">Belongs to the MAGUK family.</text>
</comment>
<feature type="domain" description="SH3" evidence="10">
    <location>
        <begin position="503"/>
        <end position="574"/>
    </location>
</feature>
<dbReference type="SMART" id="SM00326">
    <property type="entry name" value="SH3"/>
    <property type="match status" value="1"/>
</dbReference>
<evidence type="ECO:0000256" key="3">
    <source>
        <dbReference type="ARBA" id="ARBA00007014"/>
    </source>
</evidence>
<dbReference type="Gene3D" id="1.10.287.470">
    <property type="entry name" value="Helix hairpin bin"/>
    <property type="match status" value="1"/>
</dbReference>
<dbReference type="PROSITE" id="PS00856">
    <property type="entry name" value="GUANYLATE_KINASE_1"/>
    <property type="match status" value="1"/>
</dbReference>
<evidence type="ECO:0000256" key="1">
    <source>
        <dbReference type="ARBA" id="ARBA00004170"/>
    </source>
</evidence>
<feature type="domain" description="L27" evidence="13">
    <location>
        <begin position="4"/>
        <end position="64"/>
    </location>
</feature>
<keyword evidence="6" id="KW-0677">Repeat</keyword>
<dbReference type="GO" id="GO:0030054">
    <property type="term" value="C:cell junction"/>
    <property type="evidence" value="ECO:0007669"/>
    <property type="project" value="TreeGrafter"/>
</dbReference>
<proteinExistence type="inferred from homology"/>
<dbReference type="InterPro" id="IPR036034">
    <property type="entry name" value="PDZ_sf"/>
</dbReference>
<feature type="region of interest" description="Disordered" evidence="9">
    <location>
        <begin position="91"/>
        <end position="155"/>
    </location>
</feature>
<dbReference type="GO" id="GO:0043113">
    <property type="term" value="P:receptor clustering"/>
    <property type="evidence" value="ECO:0007669"/>
    <property type="project" value="TreeGrafter"/>
</dbReference>
<dbReference type="CDD" id="cd11861">
    <property type="entry name" value="SH3_DLG-like"/>
    <property type="match status" value="1"/>
</dbReference>
<name>A0A814RH87_ADIRI</name>
<evidence type="ECO:0000259" key="10">
    <source>
        <dbReference type="PROSITE" id="PS50002"/>
    </source>
</evidence>
<feature type="compositionally biased region" description="Acidic residues" evidence="9">
    <location>
        <begin position="619"/>
        <end position="629"/>
    </location>
</feature>
<dbReference type="InterPro" id="IPR001478">
    <property type="entry name" value="PDZ"/>
</dbReference>
<keyword evidence="7" id="KW-0472">Membrane</keyword>
<dbReference type="GO" id="GO:0019901">
    <property type="term" value="F:protein kinase binding"/>
    <property type="evidence" value="ECO:0007669"/>
    <property type="project" value="TreeGrafter"/>
</dbReference>
<protein>
    <submittedName>
        <fullName evidence="14">Uncharacterized protein</fullName>
    </submittedName>
</protein>
<dbReference type="EMBL" id="CAJNOJ010000111">
    <property type="protein sequence ID" value="CAF1133964.1"/>
    <property type="molecule type" value="Genomic_DNA"/>
</dbReference>
<gene>
    <name evidence="14" type="ORF">EDS130_LOCUS21721</name>
</gene>
<dbReference type="InterPro" id="IPR027417">
    <property type="entry name" value="P-loop_NTPase"/>
</dbReference>
<dbReference type="PROSITE" id="PS50106">
    <property type="entry name" value="PDZ"/>
    <property type="match status" value="3"/>
</dbReference>
<dbReference type="Pfam" id="PF07653">
    <property type="entry name" value="SH3_2"/>
    <property type="match status" value="1"/>
</dbReference>
<evidence type="ECO:0000259" key="11">
    <source>
        <dbReference type="PROSITE" id="PS50052"/>
    </source>
</evidence>
<dbReference type="Gene3D" id="3.40.50.300">
    <property type="entry name" value="P-loop containing nucleotide triphosphate hydrolases"/>
    <property type="match status" value="1"/>
</dbReference>
<evidence type="ECO:0000313" key="15">
    <source>
        <dbReference type="Proteomes" id="UP000663852"/>
    </source>
</evidence>
<dbReference type="SMART" id="SM00228">
    <property type="entry name" value="PDZ"/>
    <property type="match status" value="3"/>
</dbReference>
<evidence type="ECO:0000256" key="5">
    <source>
        <dbReference type="ARBA" id="ARBA00022475"/>
    </source>
</evidence>
<dbReference type="PROSITE" id="PS50052">
    <property type="entry name" value="GUANYLATE_KINASE_2"/>
    <property type="match status" value="1"/>
</dbReference>
<dbReference type="Proteomes" id="UP000663852">
    <property type="component" value="Unassembled WGS sequence"/>
</dbReference>
<feature type="region of interest" description="Disordered" evidence="9">
    <location>
        <begin position="480"/>
        <end position="500"/>
    </location>
</feature>
<keyword evidence="4 8" id="KW-0728">SH3 domain</keyword>
<dbReference type="PROSITE" id="PS50002">
    <property type="entry name" value="SH3"/>
    <property type="match status" value="1"/>
</dbReference>
<evidence type="ECO:0000256" key="9">
    <source>
        <dbReference type="SAM" id="MobiDB-lite"/>
    </source>
</evidence>
<feature type="domain" description="Guanylate kinase-like" evidence="11">
    <location>
        <begin position="647"/>
        <end position="823"/>
    </location>
</feature>
<dbReference type="GO" id="GO:0098609">
    <property type="term" value="P:cell-cell adhesion"/>
    <property type="evidence" value="ECO:0007669"/>
    <property type="project" value="TreeGrafter"/>
</dbReference>
<feature type="compositionally biased region" description="Polar residues" evidence="9">
    <location>
        <begin position="138"/>
        <end position="155"/>
    </location>
</feature>
<dbReference type="SMART" id="SM00072">
    <property type="entry name" value="GuKc"/>
    <property type="match status" value="1"/>
</dbReference>
<dbReference type="SUPFAM" id="SSF50156">
    <property type="entry name" value="PDZ domain-like"/>
    <property type="match status" value="3"/>
</dbReference>
<dbReference type="InterPro" id="IPR004172">
    <property type="entry name" value="L27_dom"/>
</dbReference>
<dbReference type="GO" id="GO:0097120">
    <property type="term" value="P:receptor localization to synapse"/>
    <property type="evidence" value="ECO:0007669"/>
    <property type="project" value="TreeGrafter"/>
</dbReference>
<comment type="subcellular location">
    <subcellularLocation>
        <location evidence="2">Cell membrane</location>
    </subcellularLocation>
    <subcellularLocation>
        <location evidence="1">Membrane</location>
        <topology evidence="1">Peripheral membrane protein</topology>
    </subcellularLocation>
</comment>
<dbReference type="OrthoDB" id="78824at2759"/>
<feature type="region of interest" description="Disordered" evidence="9">
    <location>
        <begin position="363"/>
        <end position="383"/>
    </location>
</feature>
<dbReference type="Gene3D" id="2.30.42.10">
    <property type="match status" value="3"/>
</dbReference>
<dbReference type="PANTHER" id="PTHR23119">
    <property type="entry name" value="DISCS LARGE"/>
    <property type="match status" value="1"/>
</dbReference>
<accession>A0A814RH87</accession>
<dbReference type="InterPro" id="IPR036028">
    <property type="entry name" value="SH3-like_dom_sf"/>
</dbReference>
<dbReference type="SMART" id="SM00569">
    <property type="entry name" value="L27"/>
    <property type="match status" value="1"/>
</dbReference>
<dbReference type="SUPFAM" id="SSF50044">
    <property type="entry name" value="SH3-domain"/>
    <property type="match status" value="1"/>
</dbReference>
<dbReference type="PROSITE" id="PS51022">
    <property type="entry name" value="L27"/>
    <property type="match status" value="1"/>
</dbReference>
<dbReference type="InterPro" id="IPR036892">
    <property type="entry name" value="L27_dom_sf"/>
</dbReference>
<dbReference type="Pfam" id="PF00625">
    <property type="entry name" value="Guanylate_kin"/>
    <property type="match status" value="1"/>
</dbReference>
<dbReference type="Pfam" id="PF09058">
    <property type="entry name" value="L27_1"/>
    <property type="match status" value="1"/>
</dbReference>
<dbReference type="AlphaFoldDB" id="A0A814RH87"/>
<evidence type="ECO:0000256" key="7">
    <source>
        <dbReference type="ARBA" id="ARBA00023136"/>
    </source>
</evidence>
<dbReference type="InterPro" id="IPR050614">
    <property type="entry name" value="Synaptic_Scaffolding_LAP-MAGUK"/>
</dbReference>
<reference evidence="14" key="1">
    <citation type="submission" date="2021-02" db="EMBL/GenBank/DDBJ databases">
        <authorList>
            <person name="Nowell W R."/>
        </authorList>
    </citation>
    <scope>NUCLEOTIDE SEQUENCE</scope>
</reference>
<evidence type="ECO:0000256" key="6">
    <source>
        <dbReference type="ARBA" id="ARBA00022737"/>
    </source>
</evidence>
<feature type="compositionally biased region" description="Polar residues" evidence="9">
    <location>
        <begin position="581"/>
        <end position="593"/>
    </location>
</feature>
<dbReference type="PANTHER" id="PTHR23119:SF51">
    <property type="entry name" value="DISKS LARGE 1 TUMOR SUPPRESSOR PROTEIN"/>
    <property type="match status" value="1"/>
</dbReference>
<feature type="compositionally biased region" description="Polar residues" evidence="9">
    <location>
        <begin position="95"/>
        <end position="104"/>
    </location>
</feature>
<dbReference type="InterPro" id="IPR015143">
    <property type="entry name" value="L27_1"/>
</dbReference>
<dbReference type="GO" id="GO:0016323">
    <property type="term" value="C:basolateral plasma membrane"/>
    <property type="evidence" value="ECO:0007669"/>
    <property type="project" value="TreeGrafter"/>
</dbReference>
<dbReference type="CDD" id="cd00071">
    <property type="entry name" value="GMPK"/>
    <property type="match status" value="1"/>
</dbReference>
<feature type="region of interest" description="Disordered" evidence="9">
    <location>
        <begin position="553"/>
        <end position="634"/>
    </location>
</feature>
<dbReference type="GO" id="GO:0045197">
    <property type="term" value="P:establishment or maintenance of epithelial cell apical/basal polarity"/>
    <property type="evidence" value="ECO:0007669"/>
    <property type="project" value="TreeGrafter"/>
</dbReference>
<feature type="domain" description="PDZ" evidence="12">
    <location>
        <begin position="386"/>
        <end position="469"/>
    </location>
</feature>
<evidence type="ECO:0000259" key="12">
    <source>
        <dbReference type="PROSITE" id="PS50106"/>
    </source>
</evidence>
<evidence type="ECO:0000256" key="4">
    <source>
        <dbReference type="ARBA" id="ARBA00022443"/>
    </source>
</evidence>
<evidence type="ECO:0000259" key="13">
    <source>
        <dbReference type="PROSITE" id="PS51022"/>
    </source>
</evidence>
<feature type="domain" description="PDZ" evidence="12">
    <location>
        <begin position="259"/>
        <end position="339"/>
    </location>
</feature>
<feature type="compositionally biased region" description="Polar residues" evidence="9">
    <location>
        <begin position="112"/>
        <end position="131"/>
    </location>
</feature>
<dbReference type="SUPFAM" id="SSF52540">
    <property type="entry name" value="P-loop containing nucleoside triphosphate hydrolases"/>
    <property type="match status" value="1"/>
</dbReference>
<keyword evidence="5" id="KW-1003">Cell membrane</keyword>
<evidence type="ECO:0000256" key="8">
    <source>
        <dbReference type="PROSITE-ProRule" id="PRU00192"/>
    </source>
</evidence>
<dbReference type="Pfam" id="PF00595">
    <property type="entry name" value="PDZ"/>
    <property type="match status" value="3"/>
</dbReference>